<protein>
    <recommendedName>
        <fullName evidence="1">diguanylate cyclase</fullName>
        <ecNumber evidence="1">2.7.7.65</ecNumber>
    </recommendedName>
</protein>
<dbReference type="Pfam" id="PF08447">
    <property type="entry name" value="PAS_3"/>
    <property type="match status" value="1"/>
</dbReference>
<dbReference type="Pfam" id="PF00990">
    <property type="entry name" value="GGDEF"/>
    <property type="match status" value="1"/>
</dbReference>
<evidence type="ECO:0000256" key="1">
    <source>
        <dbReference type="ARBA" id="ARBA00012528"/>
    </source>
</evidence>
<dbReference type="InterPro" id="IPR035965">
    <property type="entry name" value="PAS-like_dom_sf"/>
</dbReference>
<organism evidence="5 6">
    <name type="scientific">Rhizosaccharibacter radicis</name>
    <dbReference type="NCBI Taxonomy" id="2782605"/>
    <lineage>
        <taxon>Bacteria</taxon>
        <taxon>Pseudomonadati</taxon>
        <taxon>Pseudomonadota</taxon>
        <taxon>Alphaproteobacteria</taxon>
        <taxon>Acetobacterales</taxon>
        <taxon>Acetobacteraceae</taxon>
        <taxon>Rhizosaccharibacter</taxon>
    </lineage>
</organism>
<dbReference type="Gene3D" id="3.30.450.40">
    <property type="match status" value="1"/>
</dbReference>
<dbReference type="SUPFAM" id="SSF55073">
    <property type="entry name" value="Nucleotide cyclase"/>
    <property type="match status" value="1"/>
</dbReference>
<proteinExistence type="predicted"/>
<dbReference type="InterPro" id="IPR000014">
    <property type="entry name" value="PAS"/>
</dbReference>
<dbReference type="CDD" id="cd01949">
    <property type="entry name" value="GGDEF"/>
    <property type="match status" value="1"/>
</dbReference>
<dbReference type="EC" id="2.7.7.65" evidence="1"/>
<evidence type="ECO:0000259" key="4">
    <source>
        <dbReference type="PROSITE" id="PS50887"/>
    </source>
</evidence>
<dbReference type="PANTHER" id="PTHR45138">
    <property type="entry name" value="REGULATORY COMPONENTS OF SENSORY TRANSDUCTION SYSTEM"/>
    <property type="match status" value="1"/>
</dbReference>
<dbReference type="NCBIfam" id="TIGR00254">
    <property type="entry name" value="GGDEF"/>
    <property type="match status" value="1"/>
</dbReference>
<dbReference type="SUPFAM" id="SSF55785">
    <property type="entry name" value="PYP-like sensor domain (PAS domain)"/>
    <property type="match status" value="1"/>
</dbReference>
<dbReference type="InterPro" id="IPR050469">
    <property type="entry name" value="Diguanylate_Cyclase"/>
</dbReference>
<dbReference type="InterPro" id="IPR029787">
    <property type="entry name" value="Nucleotide_cyclase"/>
</dbReference>
<dbReference type="Gene3D" id="3.30.70.270">
    <property type="match status" value="1"/>
</dbReference>
<evidence type="ECO:0000313" key="5">
    <source>
        <dbReference type="EMBL" id="MCQ8239504.1"/>
    </source>
</evidence>
<dbReference type="EMBL" id="JAMZEJ010000001">
    <property type="protein sequence ID" value="MCQ8239504.1"/>
    <property type="molecule type" value="Genomic_DNA"/>
</dbReference>
<accession>A0ABT1VUZ0</accession>
<evidence type="ECO:0000256" key="2">
    <source>
        <dbReference type="ARBA" id="ARBA00034247"/>
    </source>
</evidence>
<dbReference type="SUPFAM" id="SSF55781">
    <property type="entry name" value="GAF domain-like"/>
    <property type="match status" value="1"/>
</dbReference>
<dbReference type="InterPro" id="IPR003018">
    <property type="entry name" value="GAF"/>
</dbReference>
<dbReference type="InterPro" id="IPR013655">
    <property type="entry name" value="PAS_fold_3"/>
</dbReference>
<feature type="domain" description="GGDEF" evidence="4">
    <location>
        <begin position="157"/>
        <end position="302"/>
    </location>
</feature>
<dbReference type="InterPro" id="IPR043128">
    <property type="entry name" value="Rev_trsase/Diguanyl_cyclase"/>
</dbReference>
<dbReference type="Gene3D" id="3.30.450.20">
    <property type="entry name" value="PAS domain"/>
    <property type="match status" value="1"/>
</dbReference>
<dbReference type="RefSeq" id="WP_422918240.1">
    <property type="nucleotide sequence ID" value="NZ_JAMZEJ010000001.1"/>
</dbReference>
<evidence type="ECO:0000313" key="6">
    <source>
        <dbReference type="Proteomes" id="UP001524547"/>
    </source>
</evidence>
<keyword evidence="5" id="KW-0808">Transferase</keyword>
<dbReference type="NCBIfam" id="TIGR00229">
    <property type="entry name" value="sensory_box"/>
    <property type="match status" value="1"/>
</dbReference>
<keyword evidence="6" id="KW-1185">Reference proteome</keyword>
<feature type="domain" description="PAS" evidence="3">
    <location>
        <begin position="1"/>
        <end position="68"/>
    </location>
</feature>
<reference evidence="5 6" key="1">
    <citation type="submission" date="2022-06" db="EMBL/GenBank/DDBJ databases">
        <title>Rhizosaccharibacter gen. nov. sp. nov. KSS12, endophytic bacteria isolated from sugarcane.</title>
        <authorList>
            <person name="Pitiwittayakul N."/>
        </authorList>
    </citation>
    <scope>NUCLEOTIDE SEQUENCE [LARGE SCALE GENOMIC DNA]</scope>
    <source>
        <strain evidence="5 6">KSS12</strain>
    </source>
</reference>
<sequence length="483" mass="52266">MFRLLAEHTSDVVMRLDASLIRRYVSPASIRVLGYRPEELVGGHPRGIIHAADWPRIPPLLEAARRSSEPVCETYRVRHRDGQLIWVEGSYAVLADGGFVVSLRDITRRKLAEQRLEAANAELVLIASRDGLTGLANRRRFDEMLAAEVRRAACKRHPLSLVLLDVDRFKLYNDGYGHQAGDDCLRLVATAIGGAVRRPDDLVARYGGEEFAVLLPGLDENEAAAIGERIRLAVRTLALTHHANRTCGGLVTASVGCAGIRPEDLDPGGPVADLARKLLHEADRALYEGKRRGRDRVVRASDVPSSPEAPAIDGEAARLDAVARFRDRCADAALLDRFARIAATLLDMPIGFVSLVERDGVVVTGRHNLPPTRLPGRSAFCAHTITGPEALVVEDAREDPRFRDGAKALGVAAMRFYAGVPLVMPDGNGGGGHRVGALCVADNRPRATLDAAQRLTLSTLAGMIVREVVPASDAERALPEPVS</sequence>
<keyword evidence="5" id="KW-0548">Nucleotidyltransferase</keyword>
<comment type="catalytic activity">
    <reaction evidence="2">
        <text>2 GTP = 3',3'-c-di-GMP + 2 diphosphate</text>
        <dbReference type="Rhea" id="RHEA:24898"/>
        <dbReference type="ChEBI" id="CHEBI:33019"/>
        <dbReference type="ChEBI" id="CHEBI:37565"/>
        <dbReference type="ChEBI" id="CHEBI:58805"/>
        <dbReference type="EC" id="2.7.7.65"/>
    </reaction>
</comment>
<dbReference type="PANTHER" id="PTHR45138:SF9">
    <property type="entry name" value="DIGUANYLATE CYCLASE DGCM-RELATED"/>
    <property type="match status" value="1"/>
</dbReference>
<dbReference type="PROSITE" id="PS50887">
    <property type="entry name" value="GGDEF"/>
    <property type="match status" value="1"/>
</dbReference>
<evidence type="ECO:0000259" key="3">
    <source>
        <dbReference type="PROSITE" id="PS50112"/>
    </source>
</evidence>
<name>A0ABT1VUZ0_9PROT</name>
<dbReference type="CDD" id="cd00130">
    <property type="entry name" value="PAS"/>
    <property type="match status" value="1"/>
</dbReference>
<dbReference type="PROSITE" id="PS50112">
    <property type="entry name" value="PAS"/>
    <property type="match status" value="1"/>
</dbReference>
<comment type="caution">
    <text evidence="5">The sequence shown here is derived from an EMBL/GenBank/DDBJ whole genome shotgun (WGS) entry which is preliminary data.</text>
</comment>
<dbReference type="InterPro" id="IPR000160">
    <property type="entry name" value="GGDEF_dom"/>
</dbReference>
<gene>
    <name evidence="5" type="ORF">NFI88_01440</name>
</gene>
<dbReference type="Pfam" id="PF01590">
    <property type="entry name" value="GAF"/>
    <property type="match status" value="1"/>
</dbReference>
<dbReference type="GO" id="GO:0052621">
    <property type="term" value="F:diguanylate cyclase activity"/>
    <property type="evidence" value="ECO:0007669"/>
    <property type="project" value="UniProtKB-EC"/>
</dbReference>
<dbReference type="InterPro" id="IPR029016">
    <property type="entry name" value="GAF-like_dom_sf"/>
</dbReference>
<dbReference type="Proteomes" id="UP001524547">
    <property type="component" value="Unassembled WGS sequence"/>
</dbReference>
<dbReference type="SMART" id="SM00267">
    <property type="entry name" value="GGDEF"/>
    <property type="match status" value="1"/>
</dbReference>